<reference evidence="2 3" key="1">
    <citation type="submission" date="2017-08" db="EMBL/GenBank/DDBJ databases">
        <title>Infants hospitalized years apart are colonized by the same room-sourced microbial strains.</title>
        <authorList>
            <person name="Brooks B."/>
            <person name="Olm M.R."/>
            <person name="Firek B.A."/>
            <person name="Baker R."/>
            <person name="Thomas B.C."/>
            <person name="Morowitz M.J."/>
            <person name="Banfield J.F."/>
        </authorList>
    </citation>
    <scope>NUCLEOTIDE SEQUENCE [LARGE SCALE GENOMIC DNA]</scope>
    <source>
        <strain evidence="2">S2_003_000_R2_11</strain>
    </source>
</reference>
<feature type="coiled-coil region" evidence="1">
    <location>
        <begin position="4"/>
        <end position="105"/>
    </location>
</feature>
<evidence type="ECO:0000313" key="2">
    <source>
        <dbReference type="EMBL" id="PZQ99393.1"/>
    </source>
</evidence>
<gene>
    <name evidence="2" type="ORF">DI533_01545</name>
</gene>
<dbReference type="AlphaFoldDB" id="A0A2W5U7J0"/>
<proteinExistence type="predicted"/>
<protein>
    <submittedName>
        <fullName evidence="2">Uncharacterized protein</fullName>
    </submittedName>
</protein>
<sequence>MSDIAELERRITAALERIGQAIDQPSGGQGGDFSAVKELEEALQAERDANSQLAERLRSIKDRDGELLEKVERLTRQLDTQGLEVQRMRKNVITLRETVRSLREAQTEGLAEPHLLNKAMLSELEALRATRLSEMAEMDEILAELKPLIAEVQDA</sequence>
<evidence type="ECO:0000256" key="1">
    <source>
        <dbReference type="SAM" id="Coils"/>
    </source>
</evidence>
<dbReference type="Proteomes" id="UP000248975">
    <property type="component" value="Unassembled WGS sequence"/>
</dbReference>
<keyword evidence="1" id="KW-0175">Coiled coil</keyword>
<dbReference type="EMBL" id="QFQS01000001">
    <property type="protein sequence ID" value="PZQ99393.1"/>
    <property type="molecule type" value="Genomic_DNA"/>
</dbReference>
<organism evidence="2 3">
    <name type="scientific">Cereibacter sphaeroides</name>
    <name type="common">Rhodobacter sphaeroides</name>
    <dbReference type="NCBI Taxonomy" id="1063"/>
    <lineage>
        <taxon>Bacteria</taxon>
        <taxon>Pseudomonadati</taxon>
        <taxon>Pseudomonadota</taxon>
        <taxon>Alphaproteobacteria</taxon>
        <taxon>Rhodobacterales</taxon>
        <taxon>Paracoccaceae</taxon>
        <taxon>Cereibacter</taxon>
    </lineage>
</organism>
<accession>A0A2W5U7J0</accession>
<comment type="caution">
    <text evidence="2">The sequence shown here is derived from an EMBL/GenBank/DDBJ whole genome shotgun (WGS) entry which is preliminary data.</text>
</comment>
<name>A0A2W5U7J0_CERSP</name>
<evidence type="ECO:0000313" key="3">
    <source>
        <dbReference type="Proteomes" id="UP000248975"/>
    </source>
</evidence>